<sequence length="442" mass="47568">MGIRASIRPPLLPGDGQKSGWNAILEDRPTSPLQGNHTAEWVVVGAGFTGISCARRLAELRPNDRIILVDALPLGFGASGRNSGVVTESLAPEGGIKGLSLDRARQKTRLMNAGTEMLRRLTRQHAIACDWSDKPRIKASTNPVGESYLRGLKEGYEKVGTQVDWVSKEEVRHQLGTDFYGSGIAIHGNGIVQPAALLRGLADALPGNVILADASPVIEMSSEAPFRVTLPAATITCEKVMLCSNIFLPQFGFGRGRYMFLATHASLTEPMSAEQAAGFPVNEPFSLVPAIHGAASLRRTADNRILMRKSTNYAQPDLRFDGEALSEVRKAHRKAIDDRWPALRELPIAHTWGGIVSYPANHGQMFGKFGPGLYASSSCCGIGVSLGTISGTLLADLACGEGSELLDLVQAVPAPTPMPPEPFRRYIAEKALRNSTRKCQPD</sequence>
<dbReference type="Gene3D" id="3.30.9.10">
    <property type="entry name" value="D-Amino Acid Oxidase, subunit A, domain 2"/>
    <property type="match status" value="1"/>
</dbReference>
<keyword evidence="1" id="KW-0560">Oxidoreductase</keyword>
<dbReference type="InterPro" id="IPR036188">
    <property type="entry name" value="FAD/NAD-bd_sf"/>
</dbReference>
<feature type="region of interest" description="Disordered" evidence="2">
    <location>
        <begin position="1"/>
        <end position="21"/>
    </location>
</feature>
<dbReference type="InterPro" id="IPR006076">
    <property type="entry name" value="FAD-dep_OxRdtase"/>
</dbReference>
<dbReference type="OrthoDB" id="311718at2"/>
<comment type="caution">
    <text evidence="4">The sequence shown here is derived from an EMBL/GenBank/DDBJ whole genome shotgun (WGS) entry which is preliminary data.</text>
</comment>
<evidence type="ECO:0000313" key="4">
    <source>
        <dbReference type="EMBL" id="PWW01922.1"/>
    </source>
</evidence>
<dbReference type="Pfam" id="PF01266">
    <property type="entry name" value="DAO"/>
    <property type="match status" value="1"/>
</dbReference>
<feature type="domain" description="FAD dependent oxidoreductase" evidence="3">
    <location>
        <begin position="41"/>
        <end position="397"/>
    </location>
</feature>
<gene>
    <name evidence="4" type="ORF">DFR52_102587</name>
</gene>
<dbReference type="PANTHER" id="PTHR13847">
    <property type="entry name" value="SARCOSINE DEHYDROGENASE-RELATED"/>
    <property type="match status" value="1"/>
</dbReference>
<evidence type="ECO:0000313" key="5">
    <source>
        <dbReference type="Proteomes" id="UP000246352"/>
    </source>
</evidence>
<dbReference type="GO" id="GO:0016491">
    <property type="term" value="F:oxidoreductase activity"/>
    <property type="evidence" value="ECO:0007669"/>
    <property type="project" value="UniProtKB-KW"/>
</dbReference>
<dbReference type="GO" id="GO:0005737">
    <property type="term" value="C:cytoplasm"/>
    <property type="evidence" value="ECO:0007669"/>
    <property type="project" value="TreeGrafter"/>
</dbReference>
<evidence type="ECO:0000256" key="1">
    <source>
        <dbReference type="ARBA" id="ARBA00023002"/>
    </source>
</evidence>
<dbReference type="RefSeq" id="WP_110031671.1">
    <property type="nucleotide sequence ID" value="NZ_QGTR01000002.1"/>
</dbReference>
<dbReference type="AlphaFoldDB" id="A0A317PLW9"/>
<dbReference type="EMBL" id="QGTR01000002">
    <property type="protein sequence ID" value="PWW01922.1"/>
    <property type="molecule type" value="Genomic_DNA"/>
</dbReference>
<dbReference type="Gene3D" id="3.50.50.60">
    <property type="entry name" value="FAD/NAD(P)-binding domain"/>
    <property type="match status" value="1"/>
</dbReference>
<dbReference type="SUPFAM" id="SSF51905">
    <property type="entry name" value="FAD/NAD(P)-binding domain"/>
    <property type="match status" value="1"/>
</dbReference>
<evidence type="ECO:0000256" key="2">
    <source>
        <dbReference type="SAM" id="MobiDB-lite"/>
    </source>
</evidence>
<dbReference type="Proteomes" id="UP000246352">
    <property type="component" value="Unassembled WGS sequence"/>
</dbReference>
<accession>A0A317PLW9</accession>
<organism evidence="4 5">
    <name type="scientific">Hoeflea marina</name>
    <dbReference type="NCBI Taxonomy" id="274592"/>
    <lineage>
        <taxon>Bacteria</taxon>
        <taxon>Pseudomonadati</taxon>
        <taxon>Pseudomonadota</taxon>
        <taxon>Alphaproteobacteria</taxon>
        <taxon>Hyphomicrobiales</taxon>
        <taxon>Rhizobiaceae</taxon>
        <taxon>Hoeflea</taxon>
    </lineage>
</organism>
<reference evidence="4 5" key="1">
    <citation type="submission" date="2018-05" db="EMBL/GenBank/DDBJ databases">
        <title>Genomic Encyclopedia of Type Strains, Phase IV (KMG-IV): sequencing the most valuable type-strain genomes for metagenomic binning, comparative biology and taxonomic classification.</title>
        <authorList>
            <person name="Goeker M."/>
        </authorList>
    </citation>
    <scope>NUCLEOTIDE SEQUENCE [LARGE SCALE GENOMIC DNA]</scope>
    <source>
        <strain evidence="4 5">DSM 16791</strain>
    </source>
</reference>
<protein>
    <submittedName>
        <fullName evidence="4">Glycine/D-amino acid oxidase-like deaminating enzyme</fullName>
    </submittedName>
</protein>
<proteinExistence type="predicted"/>
<evidence type="ECO:0000259" key="3">
    <source>
        <dbReference type="Pfam" id="PF01266"/>
    </source>
</evidence>
<dbReference type="PANTHER" id="PTHR13847:SF281">
    <property type="entry name" value="FAD DEPENDENT OXIDOREDUCTASE DOMAIN-CONTAINING PROTEIN"/>
    <property type="match status" value="1"/>
</dbReference>
<keyword evidence="5" id="KW-1185">Reference proteome</keyword>
<name>A0A317PLW9_9HYPH</name>